<feature type="non-terminal residue" evidence="10">
    <location>
        <position position="1"/>
    </location>
</feature>
<dbReference type="AlphaFoldDB" id="A0AAV0JHX4"/>
<comment type="caution">
    <text evidence="10">The sequence shown here is derived from an EMBL/GenBank/DDBJ whole genome shotgun (WGS) entry which is preliminary data.</text>
</comment>
<evidence type="ECO:0000313" key="11">
    <source>
        <dbReference type="Proteomes" id="UP001154282"/>
    </source>
</evidence>
<keyword evidence="11" id="KW-1185">Reference proteome</keyword>
<evidence type="ECO:0000256" key="7">
    <source>
        <dbReference type="ARBA" id="ARBA00023141"/>
    </source>
</evidence>
<evidence type="ECO:0000256" key="5">
    <source>
        <dbReference type="ARBA" id="ARBA00022490"/>
    </source>
</evidence>
<evidence type="ECO:0000259" key="9">
    <source>
        <dbReference type="Pfam" id="PF01817"/>
    </source>
</evidence>
<dbReference type="GO" id="GO:0046417">
    <property type="term" value="P:chorismate metabolic process"/>
    <property type="evidence" value="ECO:0007669"/>
    <property type="project" value="InterPro"/>
</dbReference>
<dbReference type="GO" id="GO:0005737">
    <property type="term" value="C:cytoplasm"/>
    <property type="evidence" value="ECO:0007669"/>
    <property type="project" value="UniProtKB-SubCell"/>
</dbReference>
<protein>
    <recommendedName>
        <fullName evidence="4">chorismate mutase</fullName>
        <ecNumber evidence="4">5.4.99.5</ecNumber>
    </recommendedName>
</protein>
<accession>A0AAV0JHX4</accession>
<dbReference type="PROSITE" id="PS51169">
    <property type="entry name" value="CHORISMATE_MUT_3"/>
    <property type="match status" value="1"/>
</dbReference>
<dbReference type="EC" id="5.4.99.5" evidence="4"/>
<dbReference type="InterPro" id="IPR036263">
    <property type="entry name" value="Chorismate_II_sf"/>
</dbReference>
<evidence type="ECO:0000256" key="1">
    <source>
        <dbReference type="ARBA" id="ARBA00000824"/>
    </source>
</evidence>
<reference evidence="10" key="1">
    <citation type="submission" date="2022-08" db="EMBL/GenBank/DDBJ databases">
        <authorList>
            <person name="Gutierrez-Valencia J."/>
        </authorList>
    </citation>
    <scope>NUCLEOTIDE SEQUENCE</scope>
</reference>
<evidence type="ECO:0000313" key="10">
    <source>
        <dbReference type="EMBL" id="CAI0409127.1"/>
    </source>
</evidence>
<evidence type="ECO:0000256" key="6">
    <source>
        <dbReference type="ARBA" id="ARBA00022605"/>
    </source>
</evidence>
<keyword evidence="7" id="KW-0057">Aromatic amino acid biosynthesis</keyword>
<keyword evidence="6" id="KW-0028">Amino-acid biosynthesis</keyword>
<dbReference type="InterPro" id="IPR037039">
    <property type="entry name" value="CM_AroQ_sf_eucaryotic"/>
</dbReference>
<gene>
    <name evidence="10" type="ORF">LITE_LOCUS14257</name>
</gene>
<dbReference type="GO" id="GO:0004106">
    <property type="term" value="F:chorismate mutase activity"/>
    <property type="evidence" value="ECO:0007669"/>
    <property type="project" value="UniProtKB-EC"/>
</dbReference>
<evidence type="ECO:0000256" key="4">
    <source>
        <dbReference type="ARBA" id="ARBA00012404"/>
    </source>
</evidence>
<proteinExistence type="predicted"/>
<dbReference type="Gene3D" id="1.10.590.10">
    <property type="entry name" value="Chorismate mutase, AroQ class superfamily, eukaryotic"/>
    <property type="match status" value="1"/>
</dbReference>
<dbReference type="GO" id="GO:0009073">
    <property type="term" value="P:aromatic amino acid family biosynthetic process"/>
    <property type="evidence" value="ECO:0007669"/>
    <property type="project" value="UniProtKB-KW"/>
</dbReference>
<dbReference type="InterPro" id="IPR002701">
    <property type="entry name" value="CM_II_prokaryot"/>
</dbReference>
<dbReference type="Pfam" id="PF01817">
    <property type="entry name" value="CM_2"/>
    <property type="match status" value="1"/>
</dbReference>
<evidence type="ECO:0000256" key="8">
    <source>
        <dbReference type="ARBA" id="ARBA00023235"/>
    </source>
</evidence>
<dbReference type="NCBIfam" id="TIGR01802">
    <property type="entry name" value="CM_pl-yst"/>
    <property type="match status" value="1"/>
</dbReference>
<comment type="catalytic activity">
    <reaction evidence="1">
        <text>chorismate = prephenate</text>
        <dbReference type="Rhea" id="RHEA:13897"/>
        <dbReference type="ChEBI" id="CHEBI:29748"/>
        <dbReference type="ChEBI" id="CHEBI:29934"/>
        <dbReference type="EC" id="5.4.99.5"/>
    </reaction>
</comment>
<feature type="domain" description="Chorismate mutase" evidence="9">
    <location>
        <begin position="244"/>
        <end position="352"/>
    </location>
</feature>
<dbReference type="EMBL" id="CAMGYJ010000005">
    <property type="protein sequence ID" value="CAI0409127.1"/>
    <property type="molecule type" value="Genomic_DNA"/>
</dbReference>
<comment type="pathway">
    <text evidence="3">Metabolic intermediate biosynthesis; prephenate biosynthesis; prephenate from chorismate: step 1/1.</text>
</comment>
<dbReference type="PANTHER" id="PTHR21145">
    <property type="entry name" value="CHORISMATE MUTASE"/>
    <property type="match status" value="1"/>
</dbReference>
<dbReference type="InterPro" id="IPR008238">
    <property type="entry name" value="Chorismate_mutase_AroQ_euk"/>
</dbReference>
<dbReference type="GO" id="GO:0008652">
    <property type="term" value="P:amino acid biosynthetic process"/>
    <property type="evidence" value="ECO:0007669"/>
    <property type="project" value="UniProtKB-KW"/>
</dbReference>
<keyword evidence="8" id="KW-0413">Isomerase</keyword>
<sequence length="368" mass="42284">PFTRILVRNFLHSFPVPHTHHFWLYVCSVAQLHATILFVTSPVPLSFLPTKIPESQDIPVFNLHLTDSAFSESSSSQHAGNSYADWIPRHSLQKTRCIICMATAVEERSLLETAEFTLDSVRQSLTGQEDTIVYRLIERAKFPLNSRLYDQKYELVPGSPGTLIQFLFKQTEIVQAKAGRYLNPEETPFFPENLPPSVIQDRTYPVFLHLPAASVNVNNIIWDVYFNKFLPLLVKPGDDGNYAATSASDIELLQALSRRIHYGKFVAEVKYREAPHEYEPLIRAKDRNALMNLLTFKKQEEMVMRRVEKKGMVFGQYVSLNDTESTGKYKIDPSLVSQLYEKWVMPLTKDVEVEYLLKRLDGEQKQVP</sequence>
<evidence type="ECO:0000256" key="2">
    <source>
        <dbReference type="ARBA" id="ARBA00004496"/>
    </source>
</evidence>
<keyword evidence="5" id="KW-0963">Cytoplasm</keyword>
<organism evidence="10 11">
    <name type="scientific">Linum tenue</name>
    <dbReference type="NCBI Taxonomy" id="586396"/>
    <lineage>
        <taxon>Eukaryota</taxon>
        <taxon>Viridiplantae</taxon>
        <taxon>Streptophyta</taxon>
        <taxon>Embryophyta</taxon>
        <taxon>Tracheophyta</taxon>
        <taxon>Spermatophyta</taxon>
        <taxon>Magnoliopsida</taxon>
        <taxon>eudicotyledons</taxon>
        <taxon>Gunneridae</taxon>
        <taxon>Pentapetalae</taxon>
        <taxon>rosids</taxon>
        <taxon>fabids</taxon>
        <taxon>Malpighiales</taxon>
        <taxon>Linaceae</taxon>
        <taxon>Linum</taxon>
    </lineage>
</organism>
<name>A0AAV0JHX4_9ROSI</name>
<dbReference type="SUPFAM" id="SSF48600">
    <property type="entry name" value="Chorismate mutase II"/>
    <property type="match status" value="1"/>
</dbReference>
<dbReference type="Proteomes" id="UP001154282">
    <property type="component" value="Unassembled WGS sequence"/>
</dbReference>
<evidence type="ECO:0000256" key="3">
    <source>
        <dbReference type="ARBA" id="ARBA00004817"/>
    </source>
</evidence>
<comment type="subcellular location">
    <subcellularLocation>
        <location evidence="2">Cytoplasm</location>
    </subcellularLocation>
</comment>
<dbReference type="PANTHER" id="PTHR21145:SF12">
    <property type="entry name" value="CHORISMATE MUTASE"/>
    <property type="match status" value="1"/>
</dbReference>